<protein>
    <recommendedName>
        <fullName evidence="3 10">Adenosine kinase</fullName>
        <shortName evidence="10">AK</shortName>
        <ecNumber evidence="3 10">2.7.1.20</ecNumber>
    </recommendedName>
    <alternativeName>
        <fullName evidence="10">Adenosine 5'-phosphotransferase</fullName>
    </alternativeName>
</protein>
<dbReference type="OrthoDB" id="432447at2759"/>
<keyword evidence="10" id="KW-0460">Magnesium</keyword>
<comment type="cofactor">
    <cofactor evidence="10">
        <name>Mg(2+)</name>
        <dbReference type="ChEBI" id="CHEBI:18420"/>
    </cofactor>
    <text evidence="10">Binds 3 Mg(2+) ions per subunit.</text>
</comment>
<sequence>MARPGILLGYGNPLLDISIISDEDFLKKYDLKANNAILAEEKHLPMYDDMVKSYPDTVEYVPGGATLNAIRVAQWLVGVDNATTVFGCIGKDDKFGSILKEKGKDAGVNVKFQVTEKQPTGTCAVVCTEKNRSLVANLAAANCFTESHLDDPENWKLVEKADFYYCAGFPLTVCPEAMLRIAKHANEHNKVFCMNLSAPFLCTVFKSAMLQVLLYVDILFANETEAAEFATANDINTKDLKEVALKVADMEKVNSKRSRMVVFTQGDLPAIVAKDGKITEYPASSVDSKNIVDTNGAGDAFVGGFLAQLVQGKPISECMRCGHWAGNLIIQQSGCTFPKKPSFV</sequence>
<dbReference type="InterPro" id="IPR029056">
    <property type="entry name" value="Ribokinase-like"/>
</dbReference>
<dbReference type="CDD" id="cd01168">
    <property type="entry name" value="adenosine_kinase"/>
    <property type="match status" value="1"/>
</dbReference>
<dbReference type="GO" id="GO:0006144">
    <property type="term" value="P:purine nucleobase metabolic process"/>
    <property type="evidence" value="ECO:0007669"/>
    <property type="project" value="TreeGrafter"/>
</dbReference>
<dbReference type="HOGENOM" id="CLU_045832_0_0_1"/>
<reference evidence="12 13" key="1">
    <citation type="journal article" date="2013" name="Nature">
        <title>Insights into bilaterian evolution from three spiralian genomes.</title>
        <authorList>
            <person name="Simakov O."/>
            <person name="Marletaz F."/>
            <person name="Cho S.J."/>
            <person name="Edsinger-Gonzales E."/>
            <person name="Havlak P."/>
            <person name="Hellsten U."/>
            <person name="Kuo D.H."/>
            <person name="Larsson T."/>
            <person name="Lv J."/>
            <person name="Arendt D."/>
            <person name="Savage R."/>
            <person name="Osoegawa K."/>
            <person name="de Jong P."/>
            <person name="Grimwood J."/>
            <person name="Chapman J.A."/>
            <person name="Shapiro H."/>
            <person name="Aerts A."/>
            <person name="Otillar R.P."/>
            <person name="Terry A.Y."/>
            <person name="Boore J.L."/>
            <person name="Grigoriev I.V."/>
            <person name="Lindberg D.R."/>
            <person name="Seaver E.C."/>
            <person name="Weisblat D.A."/>
            <person name="Putnam N.H."/>
            <person name="Rokhsar D.S."/>
        </authorList>
    </citation>
    <scope>NUCLEOTIDE SEQUENCE [LARGE SCALE GENOMIC DNA]</scope>
</reference>
<dbReference type="OMA" id="RTMCTYL"/>
<dbReference type="GO" id="GO:0005524">
    <property type="term" value="F:ATP binding"/>
    <property type="evidence" value="ECO:0007669"/>
    <property type="project" value="UniProtKB-UniRule"/>
</dbReference>
<dbReference type="FunFam" id="3.40.1190.20:FF:000006">
    <property type="entry name" value="Adenosine kinase 2"/>
    <property type="match status" value="1"/>
</dbReference>
<dbReference type="PANTHER" id="PTHR45769:SF3">
    <property type="entry name" value="ADENOSINE KINASE"/>
    <property type="match status" value="1"/>
</dbReference>
<dbReference type="KEGG" id="lgi:LOTGIDRAFT_210552"/>
<dbReference type="GO" id="GO:0006166">
    <property type="term" value="P:purine ribonucleoside salvage"/>
    <property type="evidence" value="ECO:0007669"/>
    <property type="project" value="UniProtKB-KW"/>
</dbReference>
<keyword evidence="5 10" id="KW-0660">Purine salvage</keyword>
<dbReference type="PANTHER" id="PTHR45769">
    <property type="entry name" value="ADENOSINE KINASE"/>
    <property type="match status" value="1"/>
</dbReference>
<dbReference type="SUPFAM" id="SSF53613">
    <property type="entry name" value="Ribokinase-like"/>
    <property type="match status" value="1"/>
</dbReference>
<feature type="domain" description="Carbohydrate kinase PfkB" evidence="11">
    <location>
        <begin position="28"/>
        <end position="338"/>
    </location>
</feature>
<evidence type="ECO:0000256" key="5">
    <source>
        <dbReference type="ARBA" id="ARBA00022726"/>
    </source>
</evidence>
<evidence type="ECO:0000256" key="1">
    <source>
        <dbReference type="ARBA" id="ARBA00004801"/>
    </source>
</evidence>
<evidence type="ECO:0000313" key="12">
    <source>
        <dbReference type="EMBL" id="ESO87167.1"/>
    </source>
</evidence>
<evidence type="ECO:0000259" key="11">
    <source>
        <dbReference type="Pfam" id="PF00294"/>
    </source>
</evidence>
<keyword evidence="13" id="KW-1185">Reference proteome</keyword>
<proteinExistence type="inferred from homology"/>
<dbReference type="RefSeq" id="XP_009062116.1">
    <property type="nucleotide sequence ID" value="XM_009063868.1"/>
</dbReference>
<dbReference type="EMBL" id="KB202953">
    <property type="protein sequence ID" value="ESO87167.1"/>
    <property type="molecule type" value="Genomic_DNA"/>
</dbReference>
<dbReference type="Gene3D" id="3.40.1190.20">
    <property type="match status" value="1"/>
</dbReference>
<keyword evidence="10" id="KW-0539">Nucleus</keyword>
<dbReference type="InterPro" id="IPR001805">
    <property type="entry name" value="Adenokinase"/>
</dbReference>
<keyword evidence="8 10" id="KW-0067">ATP-binding</keyword>
<dbReference type="PROSITE" id="PS00584">
    <property type="entry name" value="PFKB_KINASES_2"/>
    <property type="match status" value="1"/>
</dbReference>
<evidence type="ECO:0000256" key="2">
    <source>
        <dbReference type="ARBA" id="ARBA00010688"/>
    </source>
</evidence>
<comment type="pathway">
    <text evidence="1 10">Purine metabolism; AMP biosynthesis via salvage pathway; AMP from adenosine: step 1/1.</text>
</comment>
<dbReference type="GO" id="GO:0005634">
    <property type="term" value="C:nucleus"/>
    <property type="evidence" value="ECO:0007669"/>
    <property type="project" value="UniProtKB-SubCell"/>
</dbReference>
<keyword evidence="7 10" id="KW-0418">Kinase</keyword>
<comment type="subcellular location">
    <subcellularLocation>
        <location evidence="10">Nucleus</location>
    </subcellularLocation>
</comment>
<dbReference type="PRINTS" id="PR00989">
    <property type="entry name" value="ADENOKINASE"/>
</dbReference>
<dbReference type="Gene3D" id="3.30.1110.10">
    <property type="match status" value="1"/>
</dbReference>
<comment type="function">
    <text evidence="10">ATP dependent phosphorylation of adenosine and other related nucleoside analogs to monophosphate derivatives.</text>
</comment>
<keyword evidence="4 10" id="KW-0808">Transferase</keyword>
<organism evidence="12 13">
    <name type="scientific">Lottia gigantea</name>
    <name type="common">Giant owl limpet</name>
    <dbReference type="NCBI Taxonomy" id="225164"/>
    <lineage>
        <taxon>Eukaryota</taxon>
        <taxon>Metazoa</taxon>
        <taxon>Spiralia</taxon>
        <taxon>Lophotrochozoa</taxon>
        <taxon>Mollusca</taxon>
        <taxon>Gastropoda</taxon>
        <taxon>Patellogastropoda</taxon>
        <taxon>Lottioidea</taxon>
        <taxon>Lottiidae</taxon>
        <taxon>Lottia</taxon>
    </lineage>
</organism>
<comment type="subunit">
    <text evidence="10">Monomer.</text>
</comment>
<evidence type="ECO:0000256" key="3">
    <source>
        <dbReference type="ARBA" id="ARBA00012119"/>
    </source>
</evidence>
<comment type="similarity">
    <text evidence="2 10">Belongs to the carbohydrate kinase PfkB family.</text>
</comment>
<dbReference type="Pfam" id="PF00294">
    <property type="entry name" value="PfkB"/>
    <property type="match status" value="1"/>
</dbReference>
<dbReference type="CTD" id="20246225"/>
<dbReference type="GeneID" id="20246225"/>
<comment type="catalytic activity">
    <reaction evidence="10">
        <text>adenosine + ATP = AMP + ADP + H(+)</text>
        <dbReference type="Rhea" id="RHEA:20824"/>
        <dbReference type="ChEBI" id="CHEBI:15378"/>
        <dbReference type="ChEBI" id="CHEBI:16335"/>
        <dbReference type="ChEBI" id="CHEBI:30616"/>
        <dbReference type="ChEBI" id="CHEBI:456215"/>
        <dbReference type="ChEBI" id="CHEBI:456216"/>
        <dbReference type="EC" id="2.7.1.20"/>
    </reaction>
</comment>
<evidence type="ECO:0000256" key="4">
    <source>
        <dbReference type="ARBA" id="ARBA00022679"/>
    </source>
</evidence>
<dbReference type="EC" id="2.7.1.20" evidence="3 10"/>
<evidence type="ECO:0000256" key="7">
    <source>
        <dbReference type="ARBA" id="ARBA00022777"/>
    </source>
</evidence>
<dbReference type="GO" id="GO:0044209">
    <property type="term" value="P:AMP salvage"/>
    <property type="evidence" value="ECO:0007669"/>
    <property type="project" value="UniProtKB-UniRule"/>
</dbReference>
<evidence type="ECO:0000256" key="9">
    <source>
        <dbReference type="PIRSR" id="PIRSR601805-1"/>
    </source>
</evidence>
<evidence type="ECO:0000313" key="13">
    <source>
        <dbReference type="Proteomes" id="UP000030746"/>
    </source>
</evidence>
<keyword evidence="6 10" id="KW-0547">Nucleotide-binding</keyword>
<evidence type="ECO:0000256" key="10">
    <source>
        <dbReference type="RuleBase" id="RU368116"/>
    </source>
</evidence>
<dbReference type="GO" id="GO:0005829">
    <property type="term" value="C:cytosol"/>
    <property type="evidence" value="ECO:0007669"/>
    <property type="project" value="TreeGrafter"/>
</dbReference>
<dbReference type="InterPro" id="IPR002173">
    <property type="entry name" value="Carboh/pur_kinase_PfkB_CS"/>
</dbReference>
<dbReference type="Proteomes" id="UP000030746">
    <property type="component" value="Unassembled WGS sequence"/>
</dbReference>
<name>V3ZS32_LOTGI</name>
<accession>V3ZS32</accession>
<gene>
    <name evidence="12" type="ORF">LOTGIDRAFT_210552</name>
</gene>
<evidence type="ECO:0000256" key="8">
    <source>
        <dbReference type="ARBA" id="ARBA00022840"/>
    </source>
</evidence>
<evidence type="ECO:0000256" key="6">
    <source>
        <dbReference type="ARBA" id="ARBA00022741"/>
    </source>
</evidence>
<dbReference type="InterPro" id="IPR011611">
    <property type="entry name" value="PfkB_dom"/>
</dbReference>
<dbReference type="GO" id="GO:0004001">
    <property type="term" value="F:adenosine kinase activity"/>
    <property type="evidence" value="ECO:0007669"/>
    <property type="project" value="UniProtKB-UniRule"/>
</dbReference>
<dbReference type="AlphaFoldDB" id="V3ZS32"/>
<dbReference type="STRING" id="225164.V3ZS32"/>
<feature type="active site" description="Proton acceptor" evidence="9">
    <location>
        <position position="299"/>
    </location>
</feature>
<dbReference type="UniPathway" id="UPA00588">
    <property type="reaction ID" value="UER00659"/>
</dbReference>